<name>A0A2P8D073_9BACT</name>
<feature type="signal peptide" evidence="1">
    <location>
        <begin position="1"/>
        <end position="24"/>
    </location>
</feature>
<feature type="domain" description="Lipid/polyisoprenoid-binding YceI-like" evidence="2">
    <location>
        <begin position="66"/>
        <end position="183"/>
    </location>
</feature>
<accession>A0A2P8D073</accession>
<reference evidence="3 4" key="1">
    <citation type="submission" date="2018-03" db="EMBL/GenBank/DDBJ databases">
        <title>Genomic Encyclopedia of Type Strains, Phase III (KMG-III): the genomes of soil and plant-associated and newly described type strains.</title>
        <authorList>
            <person name="Whitman W."/>
        </authorList>
    </citation>
    <scope>NUCLEOTIDE SEQUENCE [LARGE SCALE GENOMIC DNA]</scope>
    <source>
        <strain evidence="3 4">CGMCC 1.12700</strain>
    </source>
</reference>
<dbReference type="Gene3D" id="2.40.128.110">
    <property type="entry name" value="Lipid/polyisoprenoid-binding, YceI-like"/>
    <property type="match status" value="1"/>
</dbReference>
<dbReference type="InterPro" id="IPR036761">
    <property type="entry name" value="TTHA0802/YceI-like_sf"/>
</dbReference>
<dbReference type="Pfam" id="PF04264">
    <property type="entry name" value="YceI"/>
    <property type="match status" value="1"/>
</dbReference>
<dbReference type="OrthoDB" id="116832at2"/>
<gene>
    <name evidence="3" type="ORF">B0I18_10733</name>
</gene>
<dbReference type="InterPro" id="IPR007372">
    <property type="entry name" value="Lipid/polyisoprenoid-bd_YceI"/>
</dbReference>
<keyword evidence="4" id="KW-1185">Reference proteome</keyword>
<dbReference type="SUPFAM" id="SSF101874">
    <property type="entry name" value="YceI-like"/>
    <property type="match status" value="1"/>
</dbReference>
<sequence length="190" mass="21770">MLQRLHYRRLLAVLLLCLPPGAYAGPAIYEVRNGEVRFSSEAPKELIKASSRKLQGILDTEKMIFAFKVYIPSFMGFNSPLQRDHFNENYMESRNFPDAVFRGKIIESVDLGREGTYQVRAKGKLIVHGVEQERIIRVQMVVRNARFQVSSTFPILLNDHNIKIPRIVDDKLSPEINVSVRATLEPQSRS</sequence>
<keyword evidence="1" id="KW-0732">Signal</keyword>
<dbReference type="EMBL" id="PYGD01000007">
    <property type="protein sequence ID" value="PSK90623.1"/>
    <property type="molecule type" value="Genomic_DNA"/>
</dbReference>
<proteinExistence type="predicted"/>
<dbReference type="RefSeq" id="WP_106523908.1">
    <property type="nucleotide sequence ID" value="NZ_PYGD01000007.1"/>
</dbReference>
<protein>
    <submittedName>
        <fullName evidence="3">YceI-like domain-containing protein</fullName>
    </submittedName>
</protein>
<evidence type="ECO:0000256" key="1">
    <source>
        <dbReference type="SAM" id="SignalP"/>
    </source>
</evidence>
<feature type="chain" id="PRO_5015176963" evidence="1">
    <location>
        <begin position="25"/>
        <end position="190"/>
    </location>
</feature>
<evidence type="ECO:0000259" key="2">
    <source>
        <dbReference type="Pfam" id="PF04264"/>
    </source>
</evidence>
<evidence type="ECO:0000313" key="3">
    <source>
        <dbReference type="EMBL" id="PSK90623.1"/>
    </source>
</evidence>
<evidence type="ECO:0000313" key="4">
    <source>
        <dbReference type="Proteomes" id="UP000240572"/>
    </source>
</evidence>
<dbReference type="AlphaFoldDB" id="A0A2P8D073"/>
<dbReference type="Proteomes" id="UP000240572">
    <property type="component" value="Unassembled WGS sequence"/>
</dbReference>
<comment type="caution">
    <text evidence="3">The sequence shown here is derived from an EMBL/GenBank/DDBJ whole genome shotgun (WGS) entry which is preliminary data.</text>
</comment>
<organism evidence="3 4">
    <name type="scientific">Taibaiella chishuiensis</name>
    <dbReference type="NCBI Taxonomy" id="1434707"/>
    <lineage>
        <taxon>Bacteria</taxon>
        <taxon>Pseudomonadati</taxon>
        <taxon>Bacteroidota</taxon>
        <taxon>Chitinophagia</taxon>
        <taxon>Chitinophagales</taxon>
        <taxon>Chitinophagaceae</taxon>
        <taxon>Taibaiella</taxon>
    </lineage>
</organism>